<feature type="compositionally biased region" description="Basic residues" evidence="3">
    <location>
        <begin position="1"/>
        <end position="17"/>
    </location>
</feature>
<feature type="compositionally biased region" description="Polar residues" evidence="3">
    <location>
        <begin position="18"/>
        <end position="29"/>
    </location>
</feature>
<feature type="compositionally biased region" description="Low complexity" evidence="3">
    <location>
        <begin position="380"/>
        <end position="415"/>
    </location>
</feature>
<dbReference type="GeneID" id="110721783"/>
<feature type="region of interest" description="Disordered" evidence="3">
    <location>
        <begin position="103"/>
        <end position="279"/>
    </location>
</feature>
<dbReference type="SMART" id="SM00297">
    <property type="entry name" value="BROMO"/>
    <property type="match status" value="1"/>
</dbReference>
<dbReference type="Proteomes" id="UP000596660">
    <property type="component" value="Unplaced"/>
</dbReference>
<feature type="region of interest" description="Disordered" evidence="3">
    <location>
        <begin position="564"/>
        <end position="589"/>
    </location>
</feature>
<dbReference type="Gene3D" id="1.20.920.10">
    <property type="entry name" value="Bromodomain-like"/>
    <property type="match status" value="1"/>
</dbReference>
<evidence type="ECO:0000256" key="3">
    <source>
        <dbReference type="SAM" id="MobiDB-lite"/>
    </source>
</evidence>
<dbReference type="InterPro" id="IPR018359">
    <property type="entry name" value="Bromodomain_CS"/>
</dbReference>
<proteinExistence type="predicted"/>
<feature type="compositionally biased region" description="Basic and acidic residues" evidence="3">
    <location>
        <begin position="139"/>
        <end position="157"/>
    </location>
</feature>
<feature type="region of interest" description="Disordered" evidence="3">
    <location>
        <begin position="647"/>
        <end position="672"/>
    </location>
</feature>
<dbReference type="RefSeq" id="XP_021756671.1">
    <property type="nucleotide sequence ID" value="XM_021900979.1"/>
</dbReference>
<dbReference type="CDD" id="cd05494">
    <property type="entry name" value="Bromodomain_1"/>
    <property type="match status" value="1"/>
</dbReference>
<dbReference type="OrthoDB" id="21449at2759"/>
<protein>
    <recommendedName>
        <fullName evidence="4">Bromo domain-containing protein</fullName>
    </recommendedName>
</protein>
<feature type="compositionally biased region" description="Polar residues" evidence="3">
    <location>
        <begin position="303"/>
        <end position="315"/>
    </location>
</feature>
<evidence type="ECO:0000313" key="5">
    <source>
        <dbReference type="EnsemblPlants" id="AUR62028255-RA:cds"/>
    </source>
</evidence>
<feature type="compositionally biased region" description="Low complexity" evidence="3">
    <location>
        <begin position="225"/>
        <end position="236"/>
    </location>
</feature>
<sequence length="843" mass="91247">MKRKRGHKKGKSKKRKSQSPIVPTTTEESPNNDIESVNSEENNSGSEEEDNNKVQEVSKPISEPVMVSAPAMPVKAVETMPVLPKVFQRPTPTAVYGRVKLKLKTTPKPPPPVEPQVVGSSVGQVQGDGVKNSEVGSVVEKKDDKEVISGEKVDGSSKKSGVIKIVSSKSSSPPALGGVESGKVVNLKSSSPLASVENESGKAVAKSSSPLASAENENESGKIVSLKSSSLLASAENENESGKVVSLKSSSPLASAENESGKLVSLKSSSPMASAENESGKIVSLKISSSLASGCNESDKIVSPSSTAVDGNGNESGKAVFMKNSSPPVSVSIESGNAVSLKSSSIPASGGKESGKIVFSKNSSPPSSGGKESGKIVIRKSSSPPTSSGGKIVIRKSSSPPTSGGGKIIVSKSSSAPALDGKESGVNDLSQNEEKVDEYKARFPQQEAKCNKEELEASLEVIQKIMKMDAAEPFNVPVDPIGLGIPDYFDVIDTPMDFGTICSNLESGKKYMDSEDVYKDVQYIWDNCSKYNNKGDYIVDLMKRVKKNFMKYWMAAGLYTEQTQKMKGEEGSPLDEPTTSGHGKKLKKGKGVKRHKDDCLCAICIMKRRRREREACEAQLAREMGGQVASPQIKVPKTGLHEEYRQEDISHAESPVETSSYMETSHDGDADAEMEDVEMKPDAVASQYNNEKSEIDRAYLHDKSDRSGDISEKSLHSDKGDAELYSHDEVNVQDEFGSRFNNIARHQPLLQQEGQKAGYLQHRQELLEMEKKRQKLRMLETFRDLENPKLLGLCETLFPNNVKTVWNGANSLLRCERTCHRRDIHEAVASFMNPPCKSASFLK</sequence>
<dbReference type="KEGG" id="cqi:110721783"/>
<feature type="compositionally biased region" description="Basic and acidic residues" evidence="3">
    <location>
        <begin position="691"/>
        <end position="726"/>
    </location>
</feature>
<evidence type="ECO:0000256" key="1">
    <source>
        <dbReference type="ARBA" id="ARBA00023117"/>
    </source>
</evidence>
<name>A0A803MF37_CHEQI</name>
<keyword evidence="6" id="KW-1185">Reference proteome</keyword>
<dbReference type="InterPro" id="IPR036427">
    <property type="entry name" value="Bromodomain-like_sf"/>
</dbReference>
<organism evidence="5 6">
    <name type="scientific">Chenopodium quinoa</name>
    <name type="common">Quinoa</name>
    <dbReference type="NCBI Taxonomy" id="63459"/>
    <lineage>
        <taxon>Eukaryota</taxon>
        <taxon>Viridiplantae</taxon>
        <taxon>Streptophyta</taxon>
        <taxon>Embryophyta</taxon>
        <taxon>Tracheophyta</taxon>
        <taxon>Spermatophyta</taxon>
        <taxon>Magnoliopsida</taxon>
        <taxon>eudicotyledons</taxon>
        <taxon>Gunneridae</taxon>
        <taxon>Pentapetalae</taxon>
        <taxon>Caryophyllales</taxon>
        <taxon>Chenopodiaceae</taxon>
        <taxon>Chenopodioideae</taxon>
        <taxon>Atripliceae</taxon>
        <taxon>Chenopodium</taxon>
    </lineage>
</organism>
<dbReference type="PANTHER" id="PTHR47809">
    <property type="entry name" value="DNA-BINDING BROMODOMAIN-CONTAINING PROTEIN"/>
    <property type="match status" value="1"/>
</dbReference>
<accession>A0A803MF37</accession>
<dbReference type="EnsemblPlants" id="AUR62028255-RA">
    <property type="protein sequence ID" value="AUR62028255-RA:cds"/>
    <property type="gene ID" value="AUR62028255"/>
</dbReference>
<feature type="region of interest" description="Disordered" evidence="3">
    <location>
        <begin position="295"/>
        <end position="435"/>
    </location>
</feature>
<evidence type="ECO:0000259" key="4">
    <source>
        <dbReference type="PROSITE" id="PS50014"/>
    </source>
</evidence>
<dbReference type="PROSITE" id="PS50014">
    <property type="entry name" value="BROMODOMAIN_2"/>
    <property type="match status" value="1"/>
</dbReference>
<gene>
    <name evidence="5" type="primary">LOC110721783</name>
</gene>
<reference evidence="5" key="2">
    <citation type="submission" date="2021-03" db="UniProtKB">
        <authorList>
            <consortium name="EnsemblPlants"/>
        </authorList>
    </citation>
    <scope>IDENTIFICATION</scope>
</reference>
<feature type="compositionally biased region" description="Low complexity" evidence="3">
    <location>
        <begin position="31"/>
        <end position="45"/>
    </location>
</feature>
<dbReference type="AlphaFoldDB" id="A0A803MF37"/>
<keyword evidence="1 2" id="KW-0103">Bromodomain</keyword>
<evidence type="ECO:0000256" key="2">
    <source>
        <dbReference type="PROSITE-ProRule" id="PRU00035"/>
    </source>
</evidence>
<feature type="region of interest" description="Disordered" evidence="3">
    <location>
        <begin position="1"/>
        <end position="65"/>
    </location>
</feature>
<dbReference type="Gramene" id="AUR62028255-RA">
    <property type="protein sequence ID" value="AUR62028255-RA:cds"/>
    <property type="gene ID" value="AUR62028255"/>
</dbReference>
<feature type="compositionally biased region" description="Polar residues" evidence="3">
    <location>
        <begin position="323"/>
        <end position="347"/>
    </location>
</feature>
<reference evidence="5" key="1">
    <citation type="journal article" date="2017" name="Nature">
        <title>The genome of Chenopodium quinoa.</title>
        <authorList>
            <person name="Jarvis D.E."/>
            <person name="Ho Y.S."/>
            <person name="Lightfoot D.J."/>
            <person name="Schmoeckel S.M."/>
            <person name="Li B."/>
            <person name="Borm T.J.A."/>
            <person name="Ohyanagi H."/>
            <person name="Mineta K."/>
            <person name="Michell C.T."/>
            <person name="Saber N."/>
            <person name="Kharbatia N.M."/>
            <person name="Rupper R.R."/>
            <person name="Sharp A.R."/>
            <person name="Dally N."/>
            <person name="Boughton B.A."/>
            <person name="Woo Y.H."/>
            <person name="Gao G."/>
            <person name="Schijlen E.G.W.M."/>
            <person name="Guo X."/>
            <person name="Momin A.A."/>
            <person name="Negrao S."/>
            <person name="Al-Babili S."/>
            <person name="Gehring C."/>
            <person name="Roessner U."/>
            <person name="Jung C."/>
            <person name="Murphy K."/>
            <person name="Arold S.T."/>
            <person name="Gojobori T."/>
            <person name="van der Linden C.G."/>
            <person name="van Loo E.N."/>
            <person name="Jellen E.N."/>
            <person name="Maughan P.J."/>
            <person name="Tester M."/>
        </authorList>
    </citation>
    <scope>NUCLEOTIDE SEQUENCE [LARGE SCALE GENOMIC DNA]</scope>
    <source>
        <strain evidence="5">cv. PI 614886</strain>
    </source>
</reference>
<dbReference type="PROSITE" id="PS00633">
    <property type="entry name" value="BROMODOMAIN_1"/>
    <property type="match status" value="1"/>
</dbReference>
<dbReference type="InterPro" id="IPR001487">
    <property type="entry name" value="Bromodomain"/>
</dbReference>
<feature type="compositionally biased region" description="Low complexity" evidence="3">
    <location>
        <begin position="158"/>
        <end position="172"/>
    </location>
</feature>
<feature type="domain" description="Bromo" evidence="4">
    <location>
        <begin position="466"/>
        <end position="539"/>
    </location>
</feature>
<evidence type="ECO:0000313" key="6">
    <source>
        <dbReference type="Proteomes" id="UP000596660"/>
    </source>
</evidence>
<feature type="compositionally biased region" description="Low complexity" evidence="3">
    <location>
        <begin position="115"/>
        <end position="125"/>
    </location>
</feature>
<feature type="compositionally biased region" description="Low complexity" evidence="3">
    <location>
        <begin position="360"/>
        <end position="370"/>
    </location>
</feature>
<feature type="region of interest" description="Disordered" evidence="3">
    <location>
        <begin position="689"/>
        <end position="726"/>
    </location>
</feature>
<dbReference type="SUPFAM" id="SSF47370">
    <property type="entry name" value="Bromodomain"/>
    <property type="match status" value="1"/>
</dbReference>
<dbReference type="OMA" id="CERTCHR"/>
<dbReference type="PRINTS" id="PR00503">
    <property type="entry name" value="BROMODOMAIN"/>
</dbReference>
<dbReference type="PANTHER" id="PTHR47809:SF2">
    <property type="entry name" value="DNA-BINDING BROMODOMAIN-CONTAINING PROTEIN"/>
    <property type="match status" value="1"/>
</dbReference>
<dbReference type="Pfam" id="PF00439">
    <property type="entry name" value="Bromodomain"/>
    <property type="match status" value="1"/>
</dbReference>